<dbReference type="Proteomes" id="UP000255334">
    <property type="component" value="Unassembled WGS sequence"/>
</dbReference>
<dbReference type="RefSeq" id="WP_115478774.1">
    <property type="nucleotide sequence ID" value="NZ_QRBF01000005.1"/>
</dbReference>
<keyword evidence="3" id="KW-1185">Reference proteome</keyword>
<keyword evidence="1" id="KW-0812">Transmembrane</keyword>
<keyword evidence="1" id="KW-1133">Transmembrane helix</keyword>
<evidence type="ECO:0000313" key="3">
    <source>
        <dbReference type="Proteomes" id="UP000255334"/>
    </source>
</evidence>
<dbReference type="AlphaFoldDB" id="A0A370X2J1"/>
<feature type="transmembrane region" description="Helical" evidence="1">
    <location>
        <begin position="20"/>
        <end position="40"/>
    </location>
</feature>
<reference evidence="2 3" key="1">
    <citation type="submission" date="2018-07" db="EMBL/GenBank/DDBJ databases">
        <title>Dyella monticola sp. nov. and Dyella psychrodurans sp. nov. isolated from monsoon evergreen broad-leaved forest soil of Dinghu Mountain, China.</title>
        <authorList>
            <person name="Gao Z."/>
            <person name="Qiu L."/>
        </authorList>
    </citation>
    <scope>NUCLEOTIDE SEQUENCE [LARGE SCALE GENOMIC DNA]</scope>
    <source>
        <strain evidence="2 3">4MSK11</strain>
    </source>
</reference>
<gene>
    <name evidence="2" type="ORF">DWU99_14455</name>
</gene>
<accession>A0A370X2J1</accession>
<organism evidence="2 3">
    <name type="scientific">Dyella psychrodurans</name>
    <dbReference type="NCBI Taxonomy" id="1927960"/>
    <lineage>
        <taxon>Bacteria</taxon>
        <taxon>Pseudomonadati</taxon>
        <taxon>Pseudomonadota</taxon>
        <taxon>Gammaproteobacteria</taxon>
        <taxon>Lysobacterales</taxon>
        <taxon>Rhodanobacteraceae</taxon>
        <taxon>Dyella</taxon>
    </lineage>
</organism>
<dbReference type="EMBL" id="QRBF01000005">
    <property type="protein sequence ID" value="RDS82598.1"/>
    <property type="molecule type" value="Genomic_DNA"/>
</dbReference>
<evidence type="ECO:0000313" key="2">
    <source>
        <dbReference type="EMBL" id="RDS82598.1"/>
    </source>
</evidence>
<name>A0A370X2J1_9GAMM</name>
<comment type="caution">
    <text evidence="2">The sequence shown here is derived from an EMBL/GenBank/DDBJ whole genome shotgun (WGS) entry which is preliminary data.</text>
</comment>
<protein>
    <submittedName>
        <fullName evidence="2">Uncharacterized protein</fullName>
    </submittedName>
</protein>
<proteinExistence type="predicted"/>
<sequence>MSKHTGDHETAKHPLKNPAVWAAILSALTLASGIYSTVATQHMTLSQELRAKRESAYEDLLTLSADASLGKTDPAYYQDLFEKVHPLVRGRIELYGSEDVLSCSVDLDNTLWLCAHPKNPKARECTEWNLHMINQSLVGATRQSISDGWNQTPKELEEEMHKGGQCGAEYYLALSMKSPPSPASASSSQTK</sequence>
<evidence type="ECO:0000256" key="1">
    <source>
        <dbReference type="SAM" id="Phobius"/>
    </source>
</evidence>
<keyword evidence="1" id="KW-0472">Membrane</keyword>